<keyword evidence="5 8" id="KW-0812">Transmembrane</keyword>
<dbReference type="InterPro" id="IPR037294">
    <property type="entry name" value="ABC_BtuC-like"/>
</dbReference>
<dbReference type="PANTHER" id="PTHR30477">
    <property type="entry name" value="ABC-TRANSPORTER METAL-BINDING PROTEIN"/>
    <property type="match status" value="1"/>
</dbReference>
<keyword evidence="7 9" id="KW-0472">Membrane</keyword>
<feature type="transmembrane region" description="Helical" evidence="9">
    <location>
        <begin position="204"/>
        <end position="228"/>
    </location>
</feature>
<feature type="transmembrane region" description="Helical" evidence="9">
    <location>
        <begin position="235"/>
        <end position="254"/>
    </location>
</feature>
<dbReference type="OrthoDB" id="9788905at2"/>
<keyword evidence="6 9" id="KW-1133">Transmembrane helix</keyword>
<dbReference type="EMBL" id="FQXI01000011">
    <property type="protein sequence ID" value="SHH50211.1"/>
    <property type="molecule type" value="Genomic_DNA"/>
</dbReference>
<evidence type="ECO:0000313" key="11">
    <source>
        <dbReference type="Proteomes" id="UP000184032"/>
    </source>
</evidence>
<evidence type="ECO:0000256" key="7">
    <source>
        <dbReference type="ARBA" id="ARBA00023136"/>
    </source>
</evidence>
<evidence type="ECO:0000256" key="1">
    <source>
        <dbReference type="ARBA" id="ARBA00004651"/>
    </source>
</evidence>
<feature type="transmembrane region" description="Helical" evidence="9">
    <location>
        <begin position="150"/>
        <end position="168"/>
    </location>
</feature>
<name>A0A1M5THR8_9FIRM</name>
<feature type="transmembrane region" description="Helical" evidence="9">
    <location>
        <begin position="15"/>
        <end position="34"/>
    </location>
</feature>
<evidence type="ECO:0000313" key="10">
    <source>
        <dbReference type="EMBL" id="SHH50211.1"/>
    </source>
</evidence>
<dbReference type="PANTHER" id="PTHR30477:SF8">
    <property type="entry name" value="METAL TRANSPORT SYSTEM MEMBRANE PROTEIN CT_070-RELATED"/>
    <property type="match status" value="1"/>
</dbReference>
<comment type="subcellular location">
    <subcellularLocation>
        <location evidence="1 8">Cell membrane</location>
        <topology evidence="1 8">Multi-pass membrane protein</topology>
    </subcellularLocation>
</comment>
<dbReference type="CDD" id="cd06550">
    <property type="entry name" value="TM_ABC_iron-siderophores_like"/>
    <property type="match status" value="1"/>
</dbReference>
<sequence length="378" mass="42022">MNGFENLTLIEYEPLFILIITSIACALIGSFLVLRKLSMVADAISHSVLLGIVLAFFITNDSSSPYLIFGASLFGVITVFSIEMLSNTGLVKNDDAVGIVFPLFFSIAVILITKYARNMPFDTDTVLMGEVIMAPLKRITVLGISMPKSLFQMGIMLVINVVFIITFFKELKVTTFDQQFATIAGFSSTVLFYMLMTLSSFTTVIAFSAVGAILVISFLIAPSASAYLISKDLKAMLIVSCLYAVLNSVLGYLLAMKLNVSMSGMVAVVAGITFFMTFLFNRDGLITSEILRVKNKKLLKTQLFVMHIGNHLEEKNRLEHLGVDTIKDNLNWSQEEVDRQVTILKKRGMLEINEKLKTYSLTNRGIQEFEEIKKSYGM</sequence>
<evidence type="ECO:0000256" key="2">
    <source>
        <dbReference type="ARBA" id="ARBA00008034"/>
    </source>
</evidence>
<dbReference type="STRING" id="1120995.SAMN02745245_01472"/>
<evidence type="ECO:0000256" key="3">
    <source>
        <dbReference type="ARBA" id="ARBA00022448"/>
    </source>
</evidence>
<dbReference type="GO" id="GO:0055085">
    <property type="term" value="P:transmembrane transport"/>
    <property type="evidence" value="ECO:0007669"/>
    <property type="project" value="InterPro"/>
</dbReference>
<feature type="transmembrane region" description="Helical" evidence="9">
    <location>
        <begin position="97"/>
        <end position="116"/>
    </location>
</feature>
<dbReference type="AlphaFoldDB" id="A0A1M5THR8"/>
<feature type="transmembrane region" description="Helical" evidence="9">
    <location>
        <begin position="41"/>
        <end position="59"/>
    </location>
</feature>
<dbReference type="Gene3D" id="1.10.3470.10">
    <property type="entry name" value="ABC transporter involved in vitamin B12 uptake, BtuC"/>
    <property type="match status" value="1"/>
</dbReference>
<evidence type="ECO:0000256" key="5">
    <source>
        <dbReference type="ARBA" id="ARBA00022692"/>
    </source>
</evidence>
<evidence type="ECO:0000256" key="9">
    <source>
        <dbReference type="SAM" id="Phobius"/>
    </source>
</evidence>
<keyword evidence="3 8" id="KW-0813">Transport</keyword>
<gene>
    <name evidence="10" type="ORF">SAMN02745245_01472</name>
</gene>
<feature type="transmembrane region" description="Helical" evidence="9">
    <location>
        <begin position="65"/>
        <end position="85"/>
    </location>
</feature>
<accession>A0A1M5THR8</accession>
<evidence type="ECO:0000256" key="4">
    <source>
        <dbReference type="ARBA" id="ARBA00022475"/>
    </source>
</evidence>
<feature type="transmembrane region" description="Helical" evidence="9">
    <location>
        <begin position="260"/>
        <end position="280"/>
    </location>
</feature>
<organism evidence="10 11">
    <name type="scientific">Anaerosphaera aminiphila DSM 21120</name>
    <dbReference type="NCBI Taxonomy" id="1120995"/>
    <lineage>
        <taxon>Bacteria</taxon>
        <taxon>Bacillati</taxon>
        <taxon>Bacillota</taxon>
        <taxon>Tissierellia</taxon>
        <taxon>Tissierellales</taxon>
        <taxon>Peptoniphilaceae</taxon>
        <taxon>Anaerosphaera</taxon>
    </lineage>
</organism>
<evidence type="ECO:0000256" key="6">
    <source>
        <dbReference type="ARBA" id="ARBA00022989"/>
    </source>
</evidence>
<dbReference type="InterPro" id="IPR001626">
    <property type="entry name" value="ABC_TroCD"/>
</dbReference>
<keyword evidence="4" id="KW-1003">Cell membrane</keyword>
<comment type="similarity">
    <text evidence="2 8">Belongs to the ABC-3 integral membrane protein family.</text>
</comment>
<dbReference type="GO" id="GO:0010043">
    <property type="term" value="P:response to zinc ion"/>
    <property type="evidence" value="ECO:0007669"/>
    <property type="project" value="TreeGrafter"/>
</dbReference>
<evidence type="ECO:0000256" key="8">
    <source>
        <dbReference type="RuleBase" id="RU003943"/>
    </source>
</evidence>
<dbReference type="RefSeq" id="WP_073185066.1">
    <property type="nucleotide sequence ID" value="NZ_FQXI01000011.1"/>
</dbReference>
<feature type="transmembrane region" description="Helical" evidence="9">
    <location>
        <begin position="180"/>
        <end position="198"/>
    </location>
</feature>
<dbReference type="Proteomes" id="UP000184032">
    <property type="component" value="Unassembled WGS sequence"/>
</dbReference>
<dbReference type="Pfam" id="PF00950">
    <property type="entry name" value="ABC-3"/>
    <property type="match status" value="1"/>
</dbReference>
<reference evidence="10 11" key="1">
    <citation type="submission" date="2016-11" db="EMBL/GenBank/DDBJ databases">
        <authorList>
            <person name="Jaros S."/>
            <person name="Januszkiewicz K."/>
            <person name="Wedrychowicz H."/>
        </authorList>
    </citation>
    <scope>NUCLEOTIDE SEQUENCE [LARGE SCALE GENOMIC DNA]</scope>
    <source>
        <strain evidence="10 11">DSM 21120</strain>
    </source>
</reference>
<dbReference type="SUPFAM" id="SSF81345">
    <property type="entry name" value="ABC transporter involved in vitamin B12 uptake, BtuC"/>
    <property type="match status" value="1"/>
</dbReference>
<protein>
    <submittedName>
        <fullName evidence="10">Manganese/zinc/iron transport system permease protein</fullName>
    </submittedName>
</protein>
<keyword evidence="11" id="KW-1185">Reference proteome</keyword>
<dbReference type="GO" id="GO:0043190">
    <property type="term" value="C:ATP-binding cassette (ABC) transporter complex"/>
    <property type="evidence" value="ECO:0007669"/>
    <property type="project" value="InterPro"/>
</dbReference>
<proteinExistence type="inferred from homology"/>